<accession>M1DBA5</accession>
<dbReference type="eggNOG" id="KOG0017">
    <property type="taxonomic scope" value="Eukaryota"/>
</dbReference>
<dbReference type="PaxDb" id="4113-PGSC0003DMT400086230"/>
<dbReference type="Gramene" id="PGSC0003DMT400086230">
    <property type="protein sequence ID" value="PGSC0003DMT400086230"/>
    <property type="gene ID" value="PGSC0003DMG400035801"/>
</dbReference>
<dbReference type="InParanoid" id="M1DBA5"/>
<dbReference type="SUPFAM" id="SSF56672">
    <property type="entry name" value="DNA/RNA polymerases"/>
    <property type="match status" value="1"/>
</dbReference>
<organism evidence="1 2">
    <name type="scientific">Solanum tuberosum</name>
    <name type="common">Potato</name>
    <dbReference type="NCBI Taxonomy" id="4113"/>
    <lineage>
        <taxon>Eukaryota</taxon>
        <taxon>Viridiplantae</taxon>
        <taxon>Streptophyta</taxon>
        <taxon>Embryophyta</taxon>
        <taxon>Tracheophyta</taxon>
        <taxon>Spermatophyta</taxon>
        <taxon>Magnoliopsida</taxon>
        <taxon>eudicotyledons</taxon>
        <taxon>Gunneridae</taxon>
        <taxon>Pentapetalae</taxon>
        <taxon>asterids</taxon>
        <taxon>lamiids</taxon>
        <taxon>Solanales</taxon>
        <taxon>Solanaceae</taxon>
        <taxon>Solanoideae</taxon>
        <taxon>Solaneae</taxon>
        <taxon>Solanum</taxon>
    </lineage>
</organism>
<evidence type="ECO:0000313" key="1">
    <source>
        <dbReference type="EnsemblPlants" id="PGSC0003DMT400086230"/>
    </source>
</evidence>
<protein>
    <submittedName>
        <fullName evidence="1">Retrotransposon gag protein</fullName>
    </submittedName>
</protein>
<dbReference type="InterPro" id="IPR043502">
    <property type="entry name" value="DNA/RNA_pol_sf"/>
</dbReference>
<dbReference type="InterPro" id="IPR053134">
    <property type="entry name" value="RNA-dir_DNA_polymerase"/>
</dbReference>
<dbReference type="EnsemblPlants" id="PGSC0003DMT400086230">
    <property type="protein sequence ID" value="PGSC0003DMT400086230"/>
    <property type="gene ID" value="PGSC0003DMG400035801"/>
</dbReference>
<dbReference type="AlphaFoldDB" id="M1DBA5"/>
<dbReference type="Proteomes" id="UP000011115">
    <property type="component" value="Unassembled WGS sequence"/>
</dbReference>
<dbReference type="HOGENOM" id="CLU_669778_0_0_1"/>
<dbReference type="CDD" id="cd01647">
    <property type="entry name" value="RT_LTR"/>
    <property type="match status" value="1"/>
</dbReference>
<reference evidence="1" key="2">
    <citation type="submission" date="2015-06" db="UniProtKB">
        <authorList>
            <consortium name="EnsemblPlants"/>
        </authorList>
    </citation>
    <scope>IDENTIFICATION</scope>
    <source>
        <strain evidence="1">DM1-3 516 R44</strain>
    </source>
</reference>
<dbReference type="Gene3D" id="3.10.10.10">
    <property type="entry name" value="HIV Type 1 Reverse Transcriptase, subunit A, domain 1"/>
    <property type="match status" value="1"/>
</dbReference>
<dbReference type="PANTHER" id="PTHR24559">
    <property type="entry name" value="TRANSPOSON TY3-I GAG-POL POLYPROTEIN"/>
    <property type="match status" value="1"/>
</dbReference>
<proteinExistence type="predicted"/>
<keyword evidence="2" id="KW-1185">Reference proteome</keyword>
<reference evidence="2" key="1">
    <citation type="journal article" date="2011" name="Nature">
        <title>Genome sequence and analysis of the tuber crop potato.</title>
        <authorList>
            <consortium name="The Potato Genome Sequencing Consortium"/>
        </authorList>
    </citation>
    <scope>NUCLEOTIDE SEQUENCE [LARGE SCALE GENOMIC DNA]</scope>
    <source>
        <strain evidence="2">cv. DM1-3 516 R44</strain>
    </source>
</reference>
<name>M1DBA5_SOLTU</name>
<sequence length="411" mass="46997">MTNLGDPVNPIGGNLALPEESVSISWDRFTAFIRGVPNHRIDDESLKEYFYRGQDDNNKTVFDTIIGGSYGNCTYAQISEKLEKISRNNKAWSTRRSDTGRNTFAIPKTNTQSADEISEEMVQMRTEFGLVLKHVSGGAEKSGTEVQIEEQLGVEALAEVIMNFESDGIEEYDELVDALYRCEYRSKPKKFELDMKNRESSPARPYIVEAPKLELKALPPHLMYVFLGRDNTLPIIIATYLNARQVESLLTVLRRFKRAIGWIIADIIGIPPGICSHKIKLMLDHKPSIEHQRRLNPPMQEVVKKEIIKWLDAGVIYPIADSSWVCPVQCVPKNGGLTVVPNERNEFVPMRPVTGWRVCIDYRKLNAWIEKDHFPMPFMDQMLDRLVGKGWYCFLDGYLCYNQIFIAPEDQ</sequence>
<dbReference type="PANTHER" id="PTHR24559:SF444">
    <property type="entry name" value="REVERSE TRANSCRIPTASE DOMAIN-CONTAINING PROTEIN"/>
    <property type="match status" value="1"/>
</dbReference>
<evidence type="ECO:0000313" key="2">
    <source>
        <dbReference type="Proteomes" id="UP000011115"/>
    </source>
</evidence>